<dbReference type="InterPro" id="IPR025711">
    <property type="entry name" value="PepSY"/>
</dbReference>
<comment type="caution">
    <text evidence="3">The sequence shown here is derived from an EMBL/GenBank/DDBJ whole genome shotgun (WGS) entry which is preliminary data.</text>
</comment>
<name>A0A0C2V2I9_9BACL</name>
<feature type="region of interest" description="Disordered" evidence="1">
    <location>
        <begin position="86"/>
        <end position="119"/>
    </location>
</feature>
<feature type="compositionally biased region" description="Acidic residues" evidence="1">
    <location>
        <begin position="96"/>
        <end position="113"/>
    </location>
</feature>
<dbReference type="AlphaFoldDB" id="A0A0C2V2I9"/>
<dbReference type="Proteomes" id="UP000031972">
    <property type="component" value="Unassembled WGS sequence"/>
</dbReference>
<feature type="compositionally biased region" description="Basic and acidic residues" evidence="1">
    <location>
        <begin position="86"/>
        <end position="95"/>
    </location>
</feature>
<reference evidence="3 4" key="1">
    <citation type="submission" date="2015-01" db="EMBL/GenBank/DDBJ databases">
        <title>Jeotgalibacillus campisalis genome sequencing.</title>
        <authorList>
            <person name="Goh K.M."/>
            <person name="Chan K.-G."/>
            <person name="Yaakop A.S."/>
            <person name="Ee R."/>
            <person name="Gan H.M."/>
            <person name="Chan C.S."/>
        </authorList>
    </citation>
    <scope>NUCLEOTIDE SEQUENCE [LARGE SCALE GENOMIC DNA]</scope>
    <source>
        <strain evidence="3 4">SF-57</strain>
    </source>
</reference>
<sequence>MYSSIKKVSIAIACGVLLLSMIWLGARLWQDENTVSAEEVQDKVEQQYKGEITAIERAGDRYLVSMTLETGSYELEVAQEDGTVIRMERLSKGAPEEEPATSDDPQSESEEQEPNQPITRDQAVEIALKQVEGTVDDVDYENDEEGSYFLIEIERSDELEATVQVNAITGEIMSVSWDD</sequence>
<keyword evidence="4" id="KW-1185">Reference proteome</keyword>
<evidence type="ECO:0000256" key="1">
    <source>
        <dbReference type="SAM" id="MobiDB-lite"/>
    </source>
</evidence>
<dbReference type="Gene3D" id="3.10.450.40">
    <property type="match status" value="1"/>
</dbReference>
<proteinExistence type="predicted"/>
<evidence type="ECO:0000313" key="4">
    <source>
        <dbReference type="Proteomes" id="UP000031972"/>
    </source>
</evidence>
<accession>A0A0C2V2I9</accession>
<evidence type="ECO:0000259" key="2">
    <source>
        <dbReference type="Pfam" id="PF03413"/>
    </source>
</evidence>
<dbReference type="OrthoDB" id="2476750at2"/>
<dbReference type="RefSeq" id="WP_052477199.1">
    <property type="nucleotide sequence ID" value="NZ_JXRR01000022.1"/>
</dbReference>
<dbReference type="EMBL" id="JXRR01000022">
    <property type="protein sequence ID" value="KIL43267.1"/>
    <property type="molecule type" value="Genomic_DNA"/>
</dbReference>
<evidence type="ECO:0000313" key="3">
    <source>
        <dbReference type="EMBL" id="KIL43267.1"/>
    </source>
</evidence>
<dbReference type="Pfam" id="PF03413">
    <property type="entry name" value="PepSY"/>
    <property type="match status" value="1"/>
</dbReference>
<organism evidence="3 4">
    <name type="scientific">Jeotgalibacillus campisalis</name>
    <dbReference type="NCBI Taxonomy" id="220754"/>
    <lineage>
        <taxon>Bacteria</taxon>
        <taxon>Bacillati</taxon>
        <taxon>Bacillota</taxon>
        <taxon>Bacilli</taxon>
        <taxon>Bacillales</taxon>
        <taxon>Caryophanaceae</taxon>
        <taxon>Jeotgalibacillus</taxon>
    </lineage>
</organism>
<gene>
    <name evidence="3" type="ORF">KR50_36700</name>
</gene>
<dbReference type="PATRIC" id="fig|220754.4.peg.3681"/>
<feature type="domain" description="PepSY" evidence="2">
    <location>
        <begin position="117"/>
        <end position="174"/>
    </location>
</feature>
<protein>
    <recommendedName>
        <fullName evidence="2">PepSY domain-containing protein</fullName>
    </recommendedName>
</protein>